<dbReference type="SUPFAM" id="SSF48208">
    <property type="entry name" value="Six-hairpin glycosidases"/>
    <property type="match status" value="1"/>
</dbReference>
<evidence type="ECO:0000313" key="3">
    <source>
        <dbReference type="Proteomes" id="UP000050509"/>
    </source>
</evidence>
<dbReference type="InterPro" id="IPR012341">
    <property type="entry name" value="6hp_glycosidase-like_sf"/>
</dbReference>
<sequence>DGSFNMVAADGSACGTAPSWGCPWLVAAWLWRLRPNAAWMSELYPLLAAYLDWWLAERRGADGGLFYACSWESGQDDSPRFGAQPLGGGHPVRHIRPADLYAAFAHACHTMAEFATALGHADEITRWQALAQEWTDRTQVLWNGARFADFDTQTGQLTAQDDAMLLAPAALGVAAPAQVAALRAAIAA</sequence>
<feature type="domain" description="Mannosylglycerate hydrolase MGH1-like glycoside hydrolase" evidence="1">
    <location>
        <begin position="30"/>
        <end position="184"/>
    </location>
</feature>
<dbReference type="AlphaFoldDB" id="A0A0P9CLE7"/>
<accession>A0A0P9CLE7</accession>
<reference evidence="2 3" key="1">
    <citation type="submission" date="2015-09" db="EMBL/GenBank/DDBJ databases">
        <title>Draft genome sequence of Kouleothrix aurantiaca JCM 19913.</title>
        <authorList>
            <person name="Hemp J."/>
        </authorList>
    </citation>
    <scope>NUCLEOTIDE SEQUENCE [LARGE SCALE GENOMIC DNA]</scope>
    <source>
        <strain evidence="2 3">COM-B</strain>
    </source>
</reference>
<evidence type="ECO:0000313" key="2">
    <source>
        <dbReference type="EMBL" id="KPV46602.1"/>
    </source>
</evidence>
<comment type="caution">
    <text evidence="2">The sequence shown here is derived from an EMBL/GenBank/DDBJ whole genome shotgun (WGS) entry which is preliminary data.</text>
</comment>
<proteinExistence type="predicted"/>
<dbReference type="EMBL" id="LJCR01003537">
    <property type="protein sequence ID" value="KPV46602.1"/>
    <property type="molecule type" value="Genomic_DNA"/>
</dbReference>
<dbReference type="Pfam" id="PF22422">
    <property type="entry name" value="MGH1-like_GH"/>
    <property type="match status" value="1"/>
</dbReference>
<keyword evidence="3" id="KW-1185">Reference proteome</keyword>
<gene>
    <name evidence="2" type="ORF">SE17_43150</name>
</gene>
<dbReference type="GO" id="GO:0005975">
    <property type="term" value="P:carbohydrate metabolic process"/>
    <property type="evidence" value="ECO:0007669"/>
    <property type="project" value="InterPro"/>
</dbReference>
<name>A0A0P9CLE7_9CHLR</name>
<dbReference type="Proteomes" id="UP000050509">
    <property type="component" value="Unassembled WGS sequence"/>
</dbReference>
<evidence type="ECO:0000259" key="1">
    <source>
        <dbReference type="Pfam" id="PF22422"/>
    </source>
</evidence>
<protein>
    <recommendedName>
        <fullName evidence="1">Mannosylglycerate hydrolase MGH1-like glycoside hydrolase domain-containing protein</fullName>
    </recommendedName>
</protein>
<organism evidence="2 3">
    <name type="scientific">Kouleothrix aurantiaca</name>
    <dbReference type="NCBI Taxonomy" id="186479"/>
    <lineage>
        <taxon>Bacteria</taxon>
        <taxon>Bacillati</taxon>
        <taxon>Chloroflexota</taxon>
        <taxon>Chloroflexia</taxon>
        <taxon>Chloroflexales</taxon>
        <taxon>Roseiflexineae</taxon>
        <taxon>Roseiflexaceae</taxon>
        <taxon>Kouleothrix</taxon>
    </lineage>
</organism>
<feature type="non-terminal residue" evidence="2">
    <location>
        <position position="188"/>
    </location>
</feature>
<dbReference type="InterPro" id="IPR054491">
    <property type="entry name" value="MGH1-like_GH"/>
</dbReference>
<feature type="non-terminal residue" evidence="2">
    <location>
        <position position="1"/>
    </location>
</feature>
<dbReference type="InterPro" id="IPR008928">
    <property type="entry name" value="6-hairpin_glycosidase_sf"/>
</dbReference>
<dbReference type="Gene3D" id="1.50.10.10">
    <property type="match status" value="1"/>
</dbReference>